<sequence length="244" mass="25659">MQVVAVQSITTGALAIAGSVAAFGFANTAPVQAQVDCLPQSFNNFKTNPCRKGDKLFTHINSSGMGINDPNNFLTITETVLPLGDLHTFTFTPATPLLSSSGTYVIDYTIEIVDNPNTPDNELLTKMFEAFSAGYTTTGQTDSGVSLNKTVWSDAFGGSSLVGTSEARSLDIGGIGSPGLTVQIAPNIQKLYVRDTFSVSSINGSLNSITNDFRQKRIVKTPEPSAILGILAVAGVGAFARRKG</sequence>
<dbReference type="EMBL" id="CP011339">
    <property type="protein sequence ID" value="AKV69211.1"/>
    <property type="molecule type" value="Genomic_DNA"/>
</dbReference>
<reference evidence="2 3" key="1">
    <citation type="journal article" date="2016" name="Stand. Genomic Sci.">
        <title>Complete genome sequence and genomic characterization of Microcystis panniformis FACHB 1757 by third-generation sequencing.</title>
        <authorList>
            <person name="Zhang J.Y."/>
            <person name="Guan R."/>
            <person name="Zhang H.J."/>
            <person name="Li H."/>
            <person name="Xiao P."/>
            <person name="Yu G.L."/>
            <person name="Du L."/>
            <person name="Cao D.M."/>
            <person name="Zhu B.C."/>
            <person name="Li R.H."/>
            <person name="Lu Z.H."/>
        </authorList>
    </citation>
    <scope>NUCLEOTIDE SEQUENCE [LARGE SCALE GENOMIC DNA]</scope>
    <source>
        <strain evidence="2 3">FACHB-1757</strain>
    </source>
</reference>
<evidence type="ECO:0000256" key="1">
    <source>
        <dbReference type="SAM" id="SignalP"/>
    </source>
</evidence>
<name>A0A0K1S5F3_9CHRO</name>
<protein>
    <submittedName>
        <fullName evidence="2">Alkaline phosphatase</fullName>
    </submittedName>
</protein>
<dbReference type="NCBIfam" id="TIGR02595">
    <property type="entry name" value="PEP_CTERM"/>
    <property type="match status" value="1"/>
</dbReference>
<feature type="chain" id="PRO_5005468510" evidence="1">
    <location>
        <begin position="34"/>
        <end position="244"/>
    </location>
</feature>
<dbReference type="RefSeq" id="WP_052277286.1">
    <property type="nucleotide sequence ID" value="NZ_CP011339.1"/>
</dbReference>
<dbReference type="PATRIC" id="fig|1638788.3.peg.4301"/>
<keyword evidence="1" id="KW-0732">Signal</keyword>
<dbReference type="Proteomes" id="UP000068167">
    <property type="component" value="Chromosome"/>
</dbReference>
<keyword evidence="3" id="KW-1185">Reference proteome</keyword>
<dbReference type="InterPro" id="IPR013424">
    <property type="entry name" value="Ice-binding_C"/>
</dbReference>
<evidence type="ECO:0000313" key="2">
    <source>
        <dbReference type="EMBL" id="AKV69211.1"/>
    </source>
</evidence>
<evidence type="ECO:0000313" key="3">
    <source>
        <dbReference type="Proteomes" id="UP000068167"/>
    </source>
</evidence>
<dbReference type="KEGG" id="mpk:VL20_4271"/>
<dbReference type="AlphaFoldDB" id="A0A0K1S5F3"/>
<organism evidence="2 3">
    <name type="scientific">Microcystis panniformis FACHB-1757</name>
    <dbReference type="NCBI Taxonomy" id="1638788"/>
    <lineage>
        <taxon>Bacteria</taxon>
        <taxon>Bacillati</taxon>
        <taxon>Cyanobacteriota</taxon>
        <taxon>Cyanophyceae</taxon>
        <taxon>Oscillatoriophycideae</taxon>
        <taxon>Chroococcales</taxon>
        <taxon>Microcystaceae</taxon>
        <taxon>Microcystis</taxon>
    </lineage>
</organism>
<proteinExistence type="predicted"/>
<gene>
    <name evidence="2" type="ORF">VL20_4271</name>
</gene>
<feature type="signal peptide" evidence="1">
    <location>
        <begin position="1"/>
        <end position="33"/>
    </location>
</feature>
<accession>A0A0K1S5F3</accession>